<dbReference type="InterPro" id="IPR037171">
    <property type="entry name" value="NagB/RpiA_transferase-like"/>
</dbReference>
<organism evidence="9 10">
    <name type="scientific">Nitrospira lenta</name>
    <dbReference type="NCBI Taxonomy" id="1436998"/>
    <lineage>
        <taxon>Bacteria</taxon>
        <taxon>Pseudomonadati</taxon>
        <taxon>Nitrospirota</taxon>
        <taxon>Nitrospiria</taxon>
        <taxon>Nitrospirales</taxon>
        <taxon>Nitrospiraceae</taxon>
        <taxon>Nitrospira</taxon>
    </lineage>
</organism>
<dbReference type="UniPathway" id="UPA00115">
    <property type="reaction ID" value="UER00409"/>
</dbReference>
<sequence>MSSSPEILVCRPGQDWLDRACGLFRDITTQTIQAQGSCVIALSGGTTPKALYGALTSPEWKTQCQWDRMIFLFGDERGVPPDHPDSNYGLALEALFRPLGIGLSQVHRMKGESTDLSLAAADYEQALRALTHSPPPAIPRLDLVLLGLGEDGHTASLFPGTPALSERSHLVAVGLSPKGIPSRLTLTLGVINRATVVLFLVTGTGKAEMVRAVLQSKTQPERTLPAAQVKPDSGHLVWLLDDAAAGALMR</sequence>
<dbReference type="EMBL" id="OUNR01000012">
    <property type="protein sequence ID" value="SPP64381.1"/>
    <property type="molecule type" value="Genomic_DNA"/>
</dbReference>
<dbReference type="AlphaFoldDB" id="A0A330L3M2"/>
<comment type="function">
    <text evidence="2 7">Hydrolysis of 6-phosphogluconolactone to 6-phosphogluconate.</text>
</comment>
<dbReference type="CDD" id="cd01400">
    <property type="entry name" value="6PGL"/>
    <property type="match status" value="1"/>
</dbReference>
<accession>A0A330L3M2</accession>
<dbReference type="GO" id="GO:0006098">
    <property type="term" value="P:pentose-phosphate shunt"/>
    <property type="evidence" value="ECO:0007669"/>
    <property type="project" value="UniProtKB-UniPathway"/>
</dbReference>
<evidence type="ECO:0000256" key="1">
    <source>
        <dbReference type="ARBA" id="ARBA00000832"/>
    </source>
</evidence>
<protein>
    <recommendedName>
        <fullName evidence="6 7">6-phosphogluconolactonase</fullName>
        <shortName evidence="7">6PGL</shortName>
        <ecNumber evidence="5 7">3.1.1.31</ecNumber>
    </recommendedName>
</protein>
<dbReference type="PANTHER" id="PTHR11054:SF0">
    <property type="entry name" value="6-PHOSPHOGLUCONOLACTONASE"/>
    <property type="match status" value="1"/>
</dbReference>
<dbReference type="Pfam" id="PF01182">
    <property type="entry name" value="Glucosamine_iso"/>
    <property type="match status" value="1"/>
</dbReference>
<evidence type="ECO:0000256" key="3">
    <source>
        <dbReference type="ARBA" id="ARBA00004961"/>
    </source>
</evidence>
<dbReference type="GO" id="GO:0005975">
    <property type="term" value="P:carbohydrate metabolic process"/>
    <property type="evidence" value="ECO:0007669"/>
    <property type="project" value="UniProtKB-UniRule"/>
</dbReference>
<evidence type="ECO:0000256" key="5">
    <source>
        <dbReference type="ARBA" id="ARBA00013198"/>
    </source>
</evidence>
<dbReference type="Gene3D" id="3.40.50.1360">
    <property type="match status" value="1"/>
</dbReference>
<dbReference type="InterPro" id="IPR005900">
    <property type="entry name" value="6-phosphogluconolactonase_DevB"/>
</dbReference>
<evidence type="ECO:0000313" key="9">
    <source>
        <dbReference type="EMBL" id="SPP64381.1"/>
    </source>
</evidence>
<proteinExistence type="inferred from homology"/>
<dbReference type="Proteomes" id="UP000248168">
    <property type="component" value="Unassembled WGS sequence"/>
</dbReference>
<keyword evidence="10" id="KW-1185">Reference proteome</keyword>
<evidence type="ECO:0000256" key="6">
    <source>
        <dbReference type="ARBA" id="ARBA00020337"/>
    </source>
</evidence>
<dbReference type="GO" id="GO:0017057">
    <property type="term" value="F:6-phosphogluconolactonase activity"/>
    <property type="evidence" value="ECO:0007669"/>
    <property type="project" value="UniProtKB-UniRule"/>
</dbReference>
<comment type="similarity">
    <text evidence="4 7">Belongs to the glucosamine/galactosamine-6-phosphate isomerase family. 6-phosphogluconolactonase subfamily.</text>
</comment>
<keyword evidence="7 9" id="KW-0378">Hydrolase</keyword>
<dbReference type="NCBIfam" id="TIGR01198">
    <property type="entry name" value="pgl"/>
    <property type="match status" value="1"/>
</dbReference>
<dbReference type="FunCoup" id="A0A330L3M2">
    <property type="interactions" value="422"/>
</dbReference>
<dbReference type="RefSeq" id="WP_121988786.1">
    <property type="nucleotide sequence ID" value="NZ_OUNR01000012.1"/>
</dbReference>
<comment type="pathway">
    <text evidence="3 7">Carbohydrate degradation; pentose phosphate pathway; D-ribulose 5-phosphate from D-glucose 6-phosphate (oxidative stage): step 2/3.</text>
</comment>
<dbReference type="EC" id="3.1.1.31" evidence="5 7"/>
<dbReference type="SUPFAM" id="SSF100950">
    <property type="entry name" value="NagB/RpiA/CoA transferase-like"/>
    <property type="match status" value="1"/>
</dbReference>
<dbReference type="OrthoDB" id="9810967at2"/>
<dbReference type="InterPro" id="IPR039104">
    <property type="entry name" value="6PGL"/>
</dbReference>
<evidence type="ECO:0000313" key="10">
    <source>
        <dbReference type="Proteomes" id="UP000248168"/>
    </source>
</evidence>
<evidence type="ECO:0000256" key="7">
    <source>
        <dbReference type="RuleBase" id="RU365095"/>
    </source>
</evidence>
<evidence type="ECO:0000259" key="8">
    <source>
        <dbReference type="Pfam" id="PF01182"/>
    </source>
</evidence>
<name>A0A330L3M2_9BACT</name>
<evidence type="ECO:0000256" key="2">
    <source>
        <dbReference type="ARBA" id="ARBA00002681"/>
    </source>
</evidence>
<feature type="domain" description="Glucosamine/galactosamine-6-phosphate isomerase" evidence="8">
    <location>
        <begin position="18"/>
        <end position="238"/>
    </location>
</feature>
<comment type="catalytic activity">
    <reaction evidence="1 7">
        <text>6-phospho-D-glucono-1,5-lactone + H2O = 6-phospho-D-gluconate + H(+)</text>
        <dbReference type="Rhea" id="RHEA:12556"/>
        <dbReference type="ChEBI" id="CHEBI:15377"/>
        <dbReference type="ChEBI" id="CHEBI:15378"/>
        <dbReference type="ChEBI" id="CHEBI:57955"/>
        <dbReference type="ChEBI" id="CHEBI:58759"/>
        <dbReference type="EC" id="3.1.1.31"/>
    </reaction>
</comment>
<dbReference type="PANTHER" id="PTHR11054">
    <property type="entry name" value="6-PHOSPHOGLUCONOLACTONASE"/>
    <property type="match status" value="1"/>
</dbReference>
<evidence type="ECO:0000256" key="4">
    <source>
        <dbReference type="ARBA" id="ARBA00010662"/>
    </source>
</evidence>
<dbReference type="InParanoid" id="A0A330L3M2"/>
<reference evidence="10" key="1">
    <citation type="submission" date="2018-04" db="EMBL/GenBank/DDBJ databases">
        <authorList>
            <person name="Lucker S."/>
            <person name="Sakoula D."/>
        </authorList>
    </citation>
    <scope>NUCLEOTIDE SEQUENCE [LARGE SCALE GENOMIC DNA]</scope>
</reference>
<dbReference type="InterPro" id="IPR006148">
    <property type="entry name" value="Glc/Gal-6P_isomerase"/>
</dbReference>
<gene>
    <name evidence="7 9" type="primary">pgl</name>
    <name evidence="9" type="ORF">NITLEN_20020</name>
</gene>